<evidence type="ECO:0000256" key="1">
    <source>
        <dbReference type="SAM" id="Phobius"/>
    </source>
</evidence>
<reference evidence="4" key="1">
    <citation type="journal article" date="2019" name="Int. J. Syst. Evol. Microbiol.">
        <title>The Global Catalogue of Microorganisms (GCM) 10K type strain sequencing project: providing services to taxonomists for standard genome sequencing and annotation.</title>
        <authorList>
            <consortium name="The Broad Institute Genomics Platform"/>
            <consortium name="The Broad Institute Genome Sequencing Center for Infectious Disease"/>
            <person name="Wu L."/>
            <person name="Ma J."/>
        </authorList>
    </citation>
    <scope>NUCLEOTIDE SEQUENCE [LARGE SCALE GENOMIC DNA]</scope>
    <source>
        <strain evidence="4">IBRC-M 10908</strain>
    </source>
</reference>
<accession>A0ABV8TUX1</accession>
<evidence type="ECO:0000313" key="3">
    <source>
        <dbReference type="EMBL" id="MFC4334390.1"/>
    </source>
</evidence>
<keyword evidence="1" id="KW-1133">Transmembrane helix</keyword>
<keyword evidence="1" id="KW-0472">Membrane</keyword>
<dbReference type="Proteomes" id="UP001595823">
    <property type="component" value="Unassembled WGS sequence"/>
</dbReference>
<feature type="chain" id="PRO_5045180650" evidence="2">
    <location>
        <begin position="27"/>
        <end position="129"/>
    </location>
</feature>
<protein>
    <submittedName>
        <fullName evidence="3">Uncharacterized protein</fullName>
    </submittedName>
</protein>
<feature type="transmembrane region" description="Helical" evidence="1">
    <location>
        <begin position="66"/>
        <end position="88"/>
    </location>
</feature>
<proteinExistence type="predicted"/>
<dbReference type="EMBL" id="JBHSDK010000005">
    <property type="protein sequence ID" value="MFC4334390.1"/>
    <property type="molecule type" value="Genomic_DNA"/>
</dbReference>
<feature type="transmembrane region" description="Helical" evidence="1">
    <location>
        <begin position="94"/>
        <end position="111"/>
    </location>
</feature>
<gene>
    <name evidence="3" type="ORF">ACFPET_04165</name>
</gene>
<evidence type="ECO:0000313" key="4">
    <source>
        <dbReference type="Proteomes" id="UP001595823"/>
    </source>
</evidence>
<name>A0ABV8TUX1_9ACTN</name>
<organism evidence="3 4">
    <name type="scientific">Salininema proteolyticum</name>
    <dbReference type="NCBI Taxonomy" id="1607685"/>
    <lineage>
        <taxon>Bacteria</taxon>
        <taxon>Bacillati</taxon>
        <taxon>Actinomycetota</taxon>
        <taxon>Actinomycetes</taxon>
        <taxon>Glycomycetales</taxon>
        <taxon>Glycomycetaceae</taxon>
        <taxon>Salininema</taxon>
    </lineage>
</organism>
<dbReference type="RefSeq" id="WP_380618138.1">
    <property type="nucleotide sequence ID" value="NZ_JBHSDK010000005.1"/>
</dbReference>
<keyword evidence="4" id="KW-1185">Reference proteome</keyword>
<sequence length="129" mass="13510">MTRTRRLALFSATVVGGLSVASPAMAFQHDRVSSPALHWFLDIASLLIVAAPVVTALAWGRGQNRWLMAALIGIVQVPVAVLAFAPGVSHAMKGYGLAVGLTVTALAVLYTRRAAALQRASEAEQESSA</sequence>
<evidence type="ECO:0000256" key="2">
    <source>
        <dbReference type="SAM" id="SignalP"/>
    </source>
</evidence>
<keyword evidence="2" id="KW-0732">Signal</keyword>
<comment type="caution">
    <text evidence="3">The sequence shown here is derived from an EMBL/GenBank/DDBJ whole genome shotgun (WGS) entry which is preliminary data.</text>
</comment>
<feature type="transmembrane region" description="Helical" evidence="1">
    <location>
        <begin position="36"/>
        <end position="59"/>
    </location>
</feature>
<feature type="signal peptide" evidence="2">
    <location>
        <begin position="1"/>
        <end position="26"/>
    </location>
</feature>
<keyword evidence="1" id="KW-0812">Transmembrane</keyword>